<protein>
    <submittedName>
        <fullName evidence="1">Uncharacterized protein</fullName>
    </submittedName>
</protein>
<gene>
    <name evidence="1" type="ORF">FHS11_000756</name>
</gene>
<comment type="caution">
    <text evidence="1">The sequence shown here is derived from an EMBL/GenBank/DDBJ whole genome shotgun (WGS) entry which is preliminary data.</text>
</comment>
<evidence type="ECO:0000313" key="2">
    <source>
        <dbReference type="Proteomes" id="UP000539265"/>
    </source>
</evidence>
<dbReference type="Proteomes" id="UP000539265">
    <property type="component" value="Unassembled WGS sequence"/>
</dbReference>
<name>A0A839S950_9SPHI</name>
<dbReference type="EMBL" id="JACHWX010000002">
    <property type="protein sequence ID" value="MBB3054346.1"/>
    <property type="molecule type" value="Genomic_DNA"/>
</dbReference>
<evidence type="ECO:0000313" key="1">
    <source>
        <dbReference type="EMBL" id="MBB3054346.1"/>
    </source>
</evidence>
<organism evidence="1 2">
    <name type="scientific">Mucilaginibacter gotjawali</name>
    <dbReference type="NCBI Taxonomy" id="1550579"/>
    <lineage>
        <taxon>Bacteria</taxon>
        <taxon>Pseudomonadati</taxon>
        <taxon>Bacteroidota</taxon>
        <taxon>Sphingobacteriia</taxon>
        <taxon>Sphingobacteriales</taxon>
        <taxon>Sphingobacteriaceae</taxon>
        <taxon>Mucilaginibacter</taxon>
    </lineage>
</organism>
<accession>A0A839S950</accession>
<sequence length="39" mass="4582">MDEQQVFEKRNSLLKIIALAGYLYEKAEREGSEHPLYVI</sequence>
<keyword evidence="2" id="KW-1185">Reference proteome</keyword>
<dbReference type="AlphaFoldDB" id="A0A839S950"/>
<proteinExistence type="predicted"/>
<reference evidence="1" key="1">
    <citation type="submission" date="2020-08" db="EMBL/GenBank/DDBJ databases">
        <title>Genomic Encyclopedia of Type Strains, Phase III (KMG-III): the genomes of soil and plant-associated and newly described type strains.</title>
        <authorList>
            <person name="Whitman W."/>
        </authorList>
    </citation>
    <scope>NUCLEOTIDE SEQUENCE [LARGE SCALE GENOMIC DNA]</scope>
    <source>
        <strain evidence="1">CECT 8628</strain>
    </source>
</reference>